<dbReference type="Gene3D" id="3.40.1190.20">
    <property type="match status" value="1"/>
</dbReference>
<keyword evidence="22" id="KW-0808">Transferase</keyword>
<evidence type="ECO:0000256" key="1">
    <source>
        <dbReference type="ARBA" id="ARBA00000013"/>
    </source>
</evidence>
<gene>
    <name evidence="18" type="primary">nnrE</name>
    <name evidence="17" type="synonym">nnrD</name>
    <name evidence="22" type="ORF">MPL3356_280100</name>
</gene>
<evidence type="ECO:0000256" key="3">
    <source>
        <dbReference type="ARBA" id="ARBA00006001"/>
    </source>
</evidence>
<organism evidence="22 23">
    <name type="scientific">Mesorhizobium plurifarium</name>
    <dbReference type="NCBI Taxonomy" id="69974"/>
    <lineage>
        <taxon>Bacteria</taxon>
        <taxon>Pseudomonadati</taxon>
        <taxon>Pseudomonadota</taxon>
        <taxon>Alphaproteobacteria</taxon>
        <taxon>Hyphomicrobiales</taxon>
        <taxon>Phyllobacteriaceae</taxon>
        <taxon>Mesorhizobium</taxon>
    </lineage>
</organism>
<dbReference type="InterPro" id="IPR030677">
    <property type="entry name" value="Nnr"/>
</dbReference>
<keyword evidence="5 18" id="KW-0479">Metal-binding</keyword>
<comment type="catalytic activity">
    <reaction evidence="1 18 19">
        <text>(6R)-NADHX = (6S)-NADHX</text>
        <dbReference type="Rhea" id="RHEA:32215"/>
        <dbReference type="ChEBI" id="CHEBI:64074"/>
        <dbReference type="ChEBI" id="CHEBI:64075"/>
        <dbReference type="EC" id="5.1.99.6"/>
    </reaction>
</comment>
<dbReference type="HAMAP" id="MF_01966">
    <property type="entry name" value="NADHX_epimerase"/>
    <property type="match status" value="1"/>
</dbReference>
<comment type="catalytic activity">
    <reaction evidence="15 17 19">
        <text>(6S)-NADHX + ADP = AMP + phosphate + NADH + H(+)</text>
        <dbReference type="Rhea" id="RHEA:32223"/>
        <dbReference type="ChEBI" id="CHEBI:15378"/>
        <dbReference type="ChEBI" id="CHEBI:43474"/>
        <dbReference type="ChEBI" id="CHEBI:57945"/>
        <dbReference type="ChEBI" id="CHEBI:64074"/>
        <dbReference type="ChEBI" id="CHEBI:456215"/>
        <dbReference type="ChEBI" id="CHEBI:456216"/>
        <dbReference type="EC" id="4.2.1.136"/>
    </reaction>
</comment>
<dbReference type="EC" id="4.2.1.136" evidence="19"/>
<keyword evidence="10 17" id="KW-0520">NAD</keyword>
<feature type="binding site" evidence="18">
    <location>
        <begin position="133"/>
        <end position="139"/>
    </location>
    <ligand>
        <name>(6S)-NADPHX</name>
        <dbReference type="ChEBI" id="CHEBI:64076"/>
    </ligand>
</feature>
<comment type="cofactor">
    <cofactor evidence="18 19">
        <name>K(+)</name>
        <dbReference type="ChEBI" id="CHEBI:29103"/>
    </cofactor>
    <text evidence="18 19">Binds 1 potassium ion per subunit.</text>
</comment>
<dbReference type="InterPro" id="IPR017953">
    <property type="entry name" value="Carbohydrate_kinase_pred_CS"/>
</dbReference>
<evidence type="ECO:0000256" key="12">
    <source>
        <dbReference type="ARBA" id="ARBA00023239"/>
    </source>
</evidence>
<dbReference type="Proteomes" id="UP000045285">
    <property type="component" value="Unassembled WGS sequence"/>
</dbReference>
<reference evidence="23" key="1">
    <citation type="submission" date="2014-08" db="EMBL/GenBank/DDBJ databases">
        <authorList>
            <person name="Moulin L."/>
        </authorList>
    </citation>
    <scope>NUCLEOTIDE SEQUENCE [LARGE SCALE GENOMIC DNA]</scope>
</reference>
<dbReference type="PROSITE" id="PS01050">
    <property type="entry name" value="YJEF_C_2"/>
    <property type="match status" value="1"/>
</dbReference>
<dbReference type="CDD" id="cd01171">
    <property type="entry name" value="YXKO-related"/>
    <property type="match status" value="1"/>
</dbReference>
<evidence type="ECO:0000259" key="20">
    <source>
        <dbReference type="PROSITE" id="PS51383"/>
    </source>
</evidence>
<evidence type="ECO:0000313" key="23">
    <source>
        <dbReference type="Proteomes" id="UP000045285"/>
    </source>
</evidence>
<feature type="binding site" evidence="18">
    <location>
        <begin position="69"/>
        <end position="73"/>
    </location>
    <ligand>
        <name>(6S)-NADPHX</name>
        <dbReference type="ChEBI" id="CHEBI:64076"/>
    </ligand>
</feature>
<feature type="binding site" evidence="17">
    <location>
        <position position="264"/>
    </location>
    <ligand>
        <name>(6S)-NADPHX</name>
        <dbReference type="ChEBI" id="CHEBI:64076"/>
    </ligand>
</feature>
<keyword evidence="12 17" id="KW-0456">Lyase</keyword>
<dbReference type="HAMAP" id="MF_01965">
    <property type="entry name" value="NADHX_dehydratase"/>
    <property type="match status" value="1"/>
</dbReference>
<evidence type="ECO:0000256" key="9">
    <source>
        <dbReference type="ARBA" id="ARBA00022958"/>
    </source>
</evidence>
<dbReference type="InterPro" id="IPR036652">
    <property type="entry name" value="YjeF_N_dom_sf"/>
</dbReference>
<comment type="cofactor">
    <cofactor evidence="17">
        <name>Mg(2+)</name>
        <dbReference type="ChEBI" id="CHEBI:18420"/>
    </cofactor>
</comment>
<protein>
    <recommendedName>
        <fullName evidence="19">Bifunctional NAD(P)H-hydrate repair enzyme</fullName>
    </recommendedName>
    <alternativeName>
        <fullName evidence="19">Nicotinamide nucleotide repair protein</fullName>
    </alternativeName>
    <domain>
        <recommendedName>
            <fullName evidence="19">ADP-dependent (S)-NAD(P)H-hydrate dehydratase</fullName>
            <ecNumber evidence="19">4.2.1.136</ecNumber>
        </recommendedName>
        <alternativeName>
            <fullName evidence="19">ADP-dependent NAD(P)HX dehydratase</fullName>
        </alternativeName>
    </domain>
    <domain>
        <recommendedName>
            <fullName evidence="19">NAD(P)H-hydrate epimerase</fullName>
            <ecNumber evidence="19">5.1.99.6</ecNumber>
        </recommendedName>
    </domain>
</protein>
<dbReference type="Pfam" id="PF03853">
    <property type="entry name" value="YjeF_N"/>
    <property type="match status" value="1"/>
</dbReference>
<evidence type="ECO:0000256" key="13">
    <source>
        <dbReference type="ARBA" id="ARBA00023268"/>
    </source>
</evidence>
<feature type="binding site" evidence="17">
    <location>
        <position position="454"/>
    </location>
    <ligand>
        <name>AMP</name>
        <dbReference type="ChEBI" id="CHEBI:456215"/>
    </ligand>
</feature>
<evidence type="ECO:0000256" key="19">
    <source>
        <dbReference type="PIRNR" id="PIRNR017184"/>
    </source>
</evidence>
<dbReference type="GO" id="GO:0005524">
    <property type="term" value="F:ATP binding"/>
    <property type="evidence" value="ECO:0007669"/>
    <property type="project" value="UniProtKB-UniRule"/>
</dbReference>
<dbReference type="Pfam" id="PF01256">
    <property type="entry name" value="Carb_kinase"/>
    <property type="match status" value="1"/>
</dbReference>
<dbReference type="PANTHER" id="PTHR12592:SF0">
    <property type="entry name" value="ATP-DEPENDENT (S)-NAD(P)H-HYDRATE DEHYDRATASE"/>
    <property type="match status" value="1"/>
</dbReference>
<evidence type="ECO:0000256" key="11">
    <source>
        <dbReference type="ARBA" id="ARBA00023235"/>
    </source>
</evidence>
<dbReference type="SUPFAM" id="SSF53613">
    <property type="entry name" value="Ribokinase-like"/>
    <property type="match status" value="1"/>
</dbReference>
<evidence type="ECO:0000256" key="7">
    <source>
        <dbReference type="ARBA" id="ARBA00022840"/>
    </source>
</evidence>
<comment type="subunit">
    <text evidence="17">Homotetramer.</text>
</comment>
<dbReference type="GO" id="GO:0052856">
    <property type="term" value="F:NAD(P)HX epimerase activity"/>
    <property type="evidence" value="ECO:0007669"/>
    <property type="project" value="UniProtKB-UniRule"/>
</dbReference>
<evidence type="ECO:0000313" key="22">
    <source>
        <dbReference type="EMBL" id="CDX18691.1"/>
    </source>
</evidence>
<evidence type="ECO:0000256" key="18">
    <source>
        <dbReference type="HAMAP-Rule" id="MF_01966"/>
    </source>
</evidence>
<feature type="binding site" evidence="17">
    <location>
        <position position="388"/>
    </location>
    <ligand>
        <name>(6S)-NADPHX</name>
        <dbReference type="ChEBI" id="CHEBI:64076"/>
    </ligand>
</feature>
<evidence type="ECO:0000256" key="4">
    <source>
        <dbReference type="ARBA" id="ARBA00009524"/>
    </source>
</evidence>
<evidence type="ECO:0000256" key="5">
    <source>
        <dbReference type="ARBA" id="ARBA00022723"/>
    </source>
</evidence>
<feature type="binding site" evidence="17">
    <location>
        <position position="327"/>
    </location>
    <ligand>
        <name>(6S)-NADPHX</name>
        <dbReference type="ChEBI" id="CHEBI:64076"/>
    </ligand>
</feature>
<dbReference type="GO" id="GO:0046872">
    <property type="term" value="F:metal ion binding"/>
    <property type="evidence" value="ECO:0007669"/>
    <property type="project" value="UniProtKB-UniRule"/>
</dbReference>
<comment type="caution">
    <text evidence="18">Lacks conserved residue(s) required for the propagation of feature annotation.</text>
</comment>
<comment type="similarity">
    <text evidence="3 19">In the N-terminal section; belongs to the NnrE/AIBP family.</text>
</comment>
<dbReference type="PROSITE" id="PS51385">
    <property type="entry name" value="YJEF_N"/>
    <property type="match status" value="1"/>
</dbReference>
<evidence type="ECO:0000256" key="2">
    <source>
        <dbReference type="ARBA" id="ARBA00000909"/>
    </source>
</evidence>
<comment type="function">
    <text evidence="17">Catalyzes the dehydration of the S-form of NAD(P)HX at the expense of ADP, which is converted to AMP. Together with NAD(P)HX epimerase, which catalyzes the epimerization of the S- and R-forms, the enzyme allows the repair of both epimers of NAD(P)HX, a damaged form of NAD(P)H that is a result of enzymatic or heat-dependent hydration.</text>
</comment>
<feature type="binding site" evidence="18">
    <location>
        <position position="70"/>
    </location>
    <ligand>
        <name>K(+)</name>
        <dbReference type="ChEBI" id="CHEBI:29103"/>
    </ligand>
</feature>
<evidence type="ECO:0000256" key="17">
    <source>
        <dbReference type="HAMAP-Rule" id="MF_01965"/>
    </source>
</evidence>
<keyword evidence="7 17" id="KW-0067">ATP-binding</keyword>
<dbReference type="PANTHER" id="PTHR12592">
    <property type="entry name" value="ATP-DEPENDENT (S)-NAD(P)H-HYDRATE DEHYDRATASE FAMILY MEMBER"/>
    <property type="match status" value="1"/>
</dbReference>
<keyword evidence="23" id="KW-1185">Reference proteome</keyword>
<keyword evidence="8 17" id="KW-0521">NADP</keyword>
<evidence type="ECO:0000256" key="8">
    <source>
        <dbReference type="ARBA" id="ARBA00022857"/>
    </source>
</evidence>
<evidence type="ECO:0000256" key="16">
    <source>
        <dbReference type="ARBA" id="ARBA00049209"/>
    </source>
</evidence>
<feature type="binding site" evidence="17">
    <location>
        <begin position="425"/>
        <end position="429"/>
    </location>
    <ligand>
        <name>AMP</name>
        <dbReference type="ChEBI" id="CHEBI:456215"/>
    </ligand>
</feature>
<keyword evidence="13" id="KW-0511">Multifunctional enzyme</keyword>
<dbReference type="SUPFAM" id="SSF64153">
    <property type="entry name" value="YjeF N-terminal domain-like"/>
    <property type="match status" value="1"/>
</dbReference>
<keyword evidence="11 18" id="KW-0413">Isomerase</keyword>
<proteinExistence type="inferred from homology"/>
<dbReference type="PIRSF" id="PIRSF017184">
    <property type="entry name" value="Nnr"/>
    <property type="match status" value="1"/>
</dbReference>
<dbReference type="STRING" id="69974.MPLDJ20_140162"/>
<dbReference type="AlphaFoldDB" id="A0A090FI75"/>
<dbReference type="GO" id="GO:0046496">
    <property type="term" value="P:nicotinamide nucleotide metabolic process"/>
    <property type="evidence" value="ECO:0007669"/>
    <property type="project" value="UniProtKB-UniRule"/>
</dbReference>
<name>A0A090FI75_MESPL</name>
<dbReference type="InterPro" id="IPR004443">
    <property type="entry name" value="YjeF_N_dom"/>
</dbReference>
<dbReference type="InterPro" id="IPR029056">
    <property type="entry name" value="Ribokinase-like"/>
</dbReference>
<feature type="binding site" evidence="18">
    <location>
        <position position="162"/>
    </location>
    <ligand>
        <name>(6S)-NADPHX</name>
        <dbReference type="ChEBI" id="CHEBI:64076"/>
    </ligand>
</feature>
<evidence type="ECO:0000259" key="21">
    <source>
        <dbReference type="PROSITE" id="PS51385"/>
    </source>
</evidence>
<feature type="binding site" evidence="18">
    <location>
        <position position="165"/>
    </location>
    <ligand>
        <name>K(+)</name>
        <dbReference type="ChEBI" id="CHEBI:29103"/>
    </ligand>
</feature>
<comment type="catalytic activity">
    <reaction evidence="2 18 19">
        <text>(6R)-NADPHX = (6S)-NADPHX</text>
        <dbReference type="Rhea" id="RHEA:32227"/>
        <dbReference type="ChEBI" id="CHEBI:64076"/>
        <dbReference type="ChEBI" id="CHEBI:64077"/>
        <dbReference type="EC" id="5.1.99.6"/>
    </reaction>
</comment>
<keyword evidence="6 17" id="KW-0547">Nucleotide-binding</keyword>
<keyword evidence="22" id="KW-0418">Kinase</keyword>
<dbReference type="GO" id="GO:0052855">
    <property type="term" value="F:ADP-dependent NAD(P)H-hydrate dehydratase activity"/>
    <property type="evidence" value="ECO:0007669"/>
    <property type="project" value="UniProtKB-UniRule"/>
</dbReference>
<evidence type="ECO:0000256" key="10">
    <source>
        <dbReference type="ARBA" id="ARBA00023027"/>
    </source>
</evidence>
<evidence type="ECO:0000256" key="15">
    <source>
        <dbReference type="ARBA" id="ARBA00048238"/>
    </source>
</evidence>
<comment type="similarity">
    <text evidence="4 19">In the C-terminal section; belongs to the NnrD/CARKD family.</text>
</comment>
<comment type="similarity">
    <text evidence="17">Belongs to the NnrD/CARKD family.</text>
</comment>
<dbReference type="EC" id="5.1.99.6" evidence="19"/>
<comment type="function">
    <text evidence="14 19">Bifunctional enzyme that catalyzes the epimerization of the S- and R-forms of NAD(P)HX and the dehydration of the S-form of NAD(P)HX at the expense of ADP, which is converted to AMP. This allows the repair of both epimers of NAD(P)HX, a damaged form of NAD(P)H that is a result of enzymatic or heat-dependent hydration.</text>
</comment>
<sequence>MLDRMEIGNPMRNELLSPAEMAEADRLTIAAGQFDGYRLMQRAGEAVAAAVLERYPAAKNVHVLCGPGNNGGDGYVVARLLAEAGVDVALWTSGKPRAGSDAALAAADCALERRPLSAFTAQAGSLVVDAIYGAGLSKPVSGDAKGAVDIVTGMNLPVVAVDLPSGVSGESGEVLGSAFRAVLTVTFARKKPGHLLLPGRERCGEVVLADIGIRDEIIDTVAPRAFENLPGLWIATFPAPAVDAHKYKRGHTSVFSGGPSATGAARLSALAAARSGAGAVTVLSPANAMQVNAAHLTSIMLRKVDAVEDVHDLIGDRRPSAFILGPGFGIGDKARDFTLAVLAKNRQDGGVEGLVLDADGITSFRNVAATLFEAAGRPDAPALIMTPHEGEFGRLFADIAADAALSKLAKAREAARRANAVIVYKGADSVIAAPDGRAAINGNGAPWLATAGSGDVLAGIVAGLLAQGMPAFEAACAGVWIHAEAGSRFGPGLIAEDLPLAIVPVLRELTQNTVR</sequence>
<evidence type="ECO:0000256" key="6">
    <source>
        <dbReference type="ARBA" id="ARBA00022741"/>
    </source>
</evidence>
<dbReference type="Gene3D" id="3.40.50.10260">
    <property type="entry name" value="YjeF N-terminal domain"/>
    <property type="match status" value="1"/>
</dbReference>
<feature type="binding site" evidence="17">
    <location>
        <position position="455"/>
    </location>
    <ligand>
        <name>(6S)-NADPHX</name>
        <dbReference type="ChEBI" id="CHEBI:64076"/>
    </ligand>
</feature>
<comment type="similarity">
    <text evidence="18">Belongs to the NnrE/AIBP family.</text>
</comment>
<dbReference type="GO" id="GO:0016301">
    <property type="term" value="F:kinase activity"/>
    <property type="evidence" value="ECO:0007669"/>
    <property type="project" value="UniProtKB-KW"/>
</dbReference>
<comment type="function">
    <text evidence="18">Catalyzes the epimerization of the S- and R-forms of NAD(P)HX, a damaged form of NAD(P)H that is a result of enzymatic or heat-dependent hydration. This is a prerequisite for the S-specific NAD(P)H-hydrate dehydratase to allow the repair of both epimers of NAD(P)HX.</text>
</comment>
<dbReference type="EMBL" id="CCMZ01000021">
    <property type="protein sequence ID" value="CDX18691.1"/>
    <property type="molecule type" value="Genomic_DNA"/>
</dbReference>
<dbReference type="GO" id="GO:0110051">
    <property type="term" value="P:metabolite repair"/>
    <property type="evidence" value="ECO:0007669"/>
    <property type="project" value="TreeGrafter"/>
</dbReference>
<feature type="binding site" evidence="18">
    <location>
        <position position="129"/>
    </location>
    <ligand>
        <name>K(+)</name>
        <dbReference type="ChEBI" id="CHEBI:29103"/>
    </ligand>
</feature>
<dbReference type="InterPro" id="IPR000631">
    <property type="entry name" value="CARKD"/>
</dbReference>
<dbReference type="NCBIfam" id="TIGR00196">
    <property type="entry name" value="yjeF_cterm"/>
    <property type="match status" value="1"/>
</dbReference>
<dbReference type="PROSITE" id="PS51383">
    <property type="entry name" value="YJEF_C_3"/>
    <property type="match status" value="1"/>
</dbReference>
<accession>A0A090FI75</accession>
<keyword evidence="9 18" id="KW-0630">Potassium</keyword>
<feature type="domain" description="YjeF C-terminal" evidence="20">
    <location>
        <begin position="229"/>
        <end position="509"/>
    </location>
</feature>
<comment type="catalytic activity">
    <reaction evidence="16 17 19">
        <text>(6S)-NADPHX + ADP = AMP + phosphate + NADPH + H(+)</text>
        <dbReference type="Rhea" id="RHEA:32235"/>
        <dbReference type="ChEBI" id="CHEBI:15378"/>
        <dbReference type="ChEBI" id="CHEBI:43474"/>
        <dbReference type="ChEBI" id="CHEBI:57783"/>
        <dbReference type="ChEBI" id="CHEBI:64076"/>
        <dbReference type="ChEBI" id="CHEBI:456215"/>
        <dbReference type="ChEBI" id="CHEBI:456216"/>
        <dbReference type="EC" id="4.2.1.136"/>
    </reaction>
</comment>
<evidence type="ECO:0000256" key="14">
    <source>
        <dbReference type="ARBA" id="ARBA00025153"/>
    </source>
</evidence>
<dbReference type="NCBIfam" id="TIGR00197">
    <property type="entry name" value="yjeF_nterm"/>
    <property type="match status" value="1"/>
</dbReference>
<feature type="domain" description="YjeF N-terminal" evidence="21">
    <location>
        <begin position="21"/>
        <end position="219"/>
    </location>
</feature>